<dbReference type="GO" id="GO:0005737">
    <property type="term" value="C:cytoplasm"/>
    <property type="evidence" value="ECO:0007669"/>
    <property type="project" value="TreeGrafter"/>
</dbReference>
<comment type="caution">
    <text evidence="2">The sequence shown here is derived from an EMBL/GenBank/DDBJ whole genome shotgun (WGS) entry which is preliminary data.</text>
</comment>
<dbReference type="InterPro" id="IPR000182">
    <property type="entry name" value="GNAT_dom"/>
</dbReference>
<evidence type="ECO:0000313" key="3">
    <source>
        <dbReference type="Proteomes" id="UP001067121"/>
    </source>
</evidence>
<dbReference type="Gene3D" id="3.40.630.30">
    <property type="match status" value="1"/>
</dbReference>
<dbReference type="SUPFAM" id="SSF55729">
    <property type="entry name" value="Acyl-CoA N-acyltransferases (Nat)"/>
    <property type="match status" value="1"/>
</dbReference>
<dbReference type="InterPro" id="IPR016181">
    <property type="entry name" value="Acyl_CoA_acyltransferase"/>
</dbReference>
<evidence type="ECO:0000259" key="1">
    <source>
        <dbReference type="Pfam" id="PF13302"/>
    </source>
</evidence>
<dbReference type="RefSeq" id="WP_268522962.1">
    <property type="nucleotide sequence ID" value="NZ_JALAKO010000016.1"/>
</dbReference>
<evidence type="ECO:0000313" key="2">
    <source>
        <dbReference type="EMBL" id="MCY8316427.1"/>
    </source>
</evidence>
<dbReference type="PANTHER" id="PTHR43792:SF9">
    <property type="entry name" value="RIBOSOMAL-PROTEIN-ALANINE ACETYLTRANSFERASE"/>
    <property type="match status" value="1"/>
</dbReference>
<reference evidence="2" key="1">
    <citation type="submission" date="2022-02" db="EMBL/GenBank/DDBJ databases">
        <title>Crop Bioprotection Bacillus Genome Sequencing.</title>
        <authorList>
            <person name="Dunlap C."/>
        </authorList>
    </citation>
    <scope>NUCLEOTIDE SEQUENCE</scope>
    <source>
        <strain evidence="2">98-1</strain>
    </source>
</reference>
<dbReference type="InterPro" id="IPR051531">
    <property type="entry name" value="N-acetyltransferase"/>
</dbReference>
<proteinExistence type="predicted"/>
<dbReference type="PANTHER" id="PTHR43792">
    <property type="entry name" value="GNAT FAMILY, PUTATIVE (AFU_ORTHOLOGUE AFUA_3G00765)-RELATED-RELATED"/>
    <property type="match status" value="1"/>
</dbReference>
<organism evidence="2 3">
    <name type="scientific">Bacillus vallismortis</name>
    <dbReference type="NCBI Taxonomy" id="72361"/>
    <lineage>
        <taxon>Bacteria</taxon>
        <taxon>Bacillati</taxon>
        <taxon>Bacillota</taxon>
        <taxon>Bacilli</taxon>
        <taxon>Bacillales</taxon>
        <taxon>Bacillaceae</taxon>
        <taxon>Bacillus</taxon>
    </lineage>
</organism>
<accession>A0AAP3CJ77</accession>
<dbReference type="Pfam" id="PF13302">
    <property type="entry name" value="Acetyltransf_3"/>
    <property type="match status" value="1"/>
</dbReference>
<protein>
    <submittedName>
        <fullName evidence="2">GNAT family N-acetyltransferase</fullName>
    </submittedName>
</protein>
<gene>
    <name evidence="2" type="ORF">MOC71_06680</name>
</gene>
<dbReference type="GO" id="GO:0008999">
    <property type="term" value="F:protein-N-terminal-alanine acetyltransferase activity"/>
    <property type="evidence" value="ECO:0007669"/>
    <property type="project" value="TreeGrafter"/>
</dbReference>
<feature type="domain" description="N-acetyltransferase" evidence="1">
    <location>
        <begin position="18"/>
        <end position="158"/>
    </location>
</feature>
<dbReference type="Proteomes" id="UP001067121">
    <property type="component" value="Unassembled WGS sequence"/>
</dbReference>
<name>A0AAP3CJ77_BACVA</name>
<dbReference type="AlphaFoldDB" id="A0AAP3CJ77"/>
<sequence length="188" mass="21653">MNMEAVFGHFPVLESKDLVLSKIEEMHVQDVFSIYDNVKVFEYCGIIPKHNLKTVHKMIGHFDRDYKKKSRIKWGMFPKSQENALVGIIEAMDFNQKANMVTIGYYLAEAYWGKGFATESVRMLAAFLFKNVNVNRIQAEVIPENEASKNVLLKNNFTKEGLLRQATYWSGKGVVDVEIYGLLKNDYI</sequence>
<dbReference type="EMBL" id="JALAOH010000013">
    <property type="protein sequence ID" value="MCY8316427.1"/>
    <property type="molecule type" value="Genomic_DNA"/>
</dbReference>